<dbReference type="Proteomes" id="UP000254235">
    <property type="component" value="Unassembled WGS sequence"/>
</dbReference>
<dbReference type="InterPro" id="IPR058515">
    <property type="entry name" value="DUF8202"/>
</dbReference>
<name>A0A379GAF5_9BACT</name>
<dbReference type="EMBL" id="UGTP01000005">
    <property type="protein sequence ID" value="SUC38024.1"/>
    <property type="molecule type" value="Genomic_DNA"/>
</dbReference>
<dbReference type="Pfam" id="PF26628">
    <property type="entry name" value="DUF8202"/>
    <property type="match status" value="1"/>
</dbReference>
<dbReference type="GeneID" id="78572117"/>
<evidence type="ECO:0000313" key="3">
    <source>
        <dbReference type="EMBL" id="SUC38024.1"/>
    </source>
</evidence>
<feature type="domain" description="DUF8202" evidence="2">
    <location>
        <begin position="255"/>
        <end position="403"/>
    </location>
</feature>
<dbReference type="RefSeq" id="WP_115084327.1">
    <property type="nucleotide sequence ID" value="NZ_UGTP01000005.1"/>
</dbReference>
<protein>
    <submittedName>
        <fullName evidence="3">Por secretion system C-terminal sorting domain</fullName>
    </submittedName>
</protein>
<evidence type="ECO:0000256" key="1">
    <source>
        <dbReference type="SAM" id="SignalP"/>
    </source>
</evidence>
<dbReference type="AlphaFoldDB" id="A0A379GAF5"/>
<reference evidence="3 4" key="1">
    <citation type="submission" date="2018-06" db="EMBL/GenBank/DDBJ databases">
        <authorList>
            <consortium name="Pathogen Informatics"/>
            <person name="Doyle S."/>
        </authorList>
    </citation>
    <scope>NUCLEOTIDE SEQUENCE [LARGE SCALE GENOMIC DNA]</scope>
    <source>
        <strain evidence="3 4">NCTC13043</strain>
    </source>
</reference>
<evidence type="ECO:0000259" key="2">
    <source>
        <dbReference type="Pfam" id="PF26628"/>
    </source>
</evidence>
<gene>
    <name evidence="3" type="ORF">NCTC13043_02524</name>
</gene>
<dbReference type="NCBIfam" id="TIGR04183">
    <property type="entry name" value="Por_Secre_tail"/>
    <property type="match status" value="1"/>
</dbReference>
<feature type="chain" id="PRO_5016648024" evidence="1">
    <location>
        <begin position="24"/>
        <end position="995"/>
    </location>
</feature>
<keyword evidence="1" id="KW-0732">Signal</keyword>
<proteinExistence type="predicted"/>
<evidence type="ECO:0000313" key="4">
    <source>
        <dbReference type="Proteomes" id="UP000254235"/>
    </source>
</evidence>
<sequence length="995" mass="108725">MRRYLLPLSALVVFAGMATSVSAQVPRARIAPEAWFRTVPTSSSLLGTYHWIDLSGDSITTVSRNRNNPTLVNTNALPFPDTHSINFHPALRFSGSIFQKELALSYSSLAQGTVIGIFAPIATTSSSDAALFGLKGRNGEETLVGKDKVHYAGSGAYLDYGKAQGEDLLYGSAEKETKPEFLERFPRVVSYMWANRPVHSVWGEPKHSLVTIGSTPGHRDTRFSQSYLDMTRDVASFDGYIPEFIVFNRMLTPAERLRVESGLALRYGLTLYSSYLDSRGNLLWDFATNKTYHHRVTGIIRDDESSLLQTLSSTSYEESPNYTTEKNTGSYYQNSPYGLPSSKQTLVVGREYGSPFLSGSYLIWGDDGNRMIFHTVGPDSLLHLLDRTWLARTNITEKVDTSAARWFSQDFKIVRSGFTDALIRSGDGTEATAVSALLFGTEGSVELVCPASFPSFDIGYTTVSENSCKYGFRIVTPTRIQVIEDGTLRKTIPVSSISGKRLLVRKCGNLVFLSVDGVGNDHLCVNIQENPNISESASCRAVIKAVASGALSLSDVRVTGTSVTGNMAELSYALLKDKGREFFTGRIPLLIIDPTGSGDFTSDNIRFVRSSSTDHTREKIIFRNVFLDTDGSGSDIFSFGYYDGLKASILPHDTHCKNGTSLPDGSINIAIELGTPSYTYRLKAAEVPGIPPKSIVREGTFGDDIFTIGHLFTGLYELTLAQGGSNSISSAGTLLFHSYSEDPRSFRTGSMSWVHPDLSSNVRIGILQAGSSSKSVRYGFEVRSDKVRIIQNGRIVPPAYTISTGDSLGIRLDGNGVSYYINGKDIKTLKEKIAEWSAVVNYGAGKSHVVAFKVSGAHVPEFNSNVPTAVENVGVCSITRQVRVGSECGLPSEVLSPLETRSEAKPKPAELRTEAYDGRFFVSQDGDLTLYTRLLTETSEAATLMVFDVVGHLLSEKAYGQGTERILREIVPAPGVYIVKAITQNAEHTQKIIIK</sequence>
<organism evidence="3 4">
    <name type="scientific">Prevotella pallens</name>
    <dbReference type="NCBI Taxonomy" id="60133"/>
    <lineage>
        <taxon>Bacteria</taxon>
        <taxon>Pseudomonadati</taxon>
        <taxon>Bacteroidota</taxon>
        <taxon>Bacteroidia</taxon>
        <taxon>Bacteroidales</taxon>
        <taxon>Prevotellaceae</taxon>
        <taxon>Prevotella</taxon>
    </lineage>
</organism>
<feature type="signal peptide" evidence="1">
    <location>
        <begin position="1"/>
        <end position="23"/>
    </location>
</feature>
<dbReference type="OrthoDB" id="2582440at2"/>
<accession>A0A379GAF5</accession>
<dbReference type="InterPro" id="IPR026444">
    <property type="entry name" value="Secre_tail"/>
</dbReference>